<feature type="compositionally biased region" description="Polar residues" evidence="1">
    <location>
        <begin position="159"/>
        <end position="168"/>
    </location>
</feature>
<name>A0ABP0D8Z6_9PEZI</name>
<dbReference type="Pfam" id="PF02037">
    <property type="entry name" value="SAP"/>
    <property type="match status" value="1"/>
</dbReference>
<protein>
    <recommendedName>
        <fullName evidence="2">SAP domain-containing protein</fullName>
    </recommendedName>
</protein>
<feature type="compositionally biased region" description="Basic and acidic residues" evidence="1">
    <location>
        <begin position="574"/>
        <end position="603"/>
    </location>
</feature>
<dbReference type="Proteomes" id="UP001642501">
    <property type="component" value="Unassembled WGS sequence"/>
</dbReference>
<evidence type="ECO:0000313" key="4">
    <source>
        <dbReference type="Proteomes" id="UP001642501"/>
    </source>
</evidence>
<feature type="compositionally biased region" description="Basic and acidic residues" evidence="1">
    <location>
        <begin position="518"/>
        <end position="527"/>
    </location>
</feature>
<dbReference type="EMBL" id="CAWUOM010000011">
    <property type="protein sequence ID" value="CAK7264592.1"/>
    <property type="molecule type" value="Genomic_DNA"/>
</dbReference>
<sequence>MASAERDWSKLTVVNLRAELKQRELSTAGRKDELVQRLIAYEEDADNGNHGDEDVEMIGGEAVVADAPKENEVAEAVETAALAEKQEDPPAIASPAPPPSSTVPMSEVVQDEQKRKRRSVTPPPSLHTESAERTKRLRTDAPVESAPVVLDTEMETLEASASISTADMNSGPGRDTGLEDSYANNDNTATVIPAIHPATTAIYICHLMRPLRPQTLGEKMDALATPPASANGDIRESSAVLRTYLDPIKTHAFVVFGSISAAARARAALHDQVWPDESNRRTLWVDYVPSASVNEWIDIEEQAASGGASGGSRRSIKKWEVVYSKEADSRVTTTLLEAGTCNSNIVPGRILYEPSSDNRVPVDSPARRSPPPFDAPRGPKSDIIYNGGRLGATHQLTSRSRFEDGVPPPPPPPPPPPLGRDQPRRRDPVLEFLDDEIRTTRTLPALKYQPISLDVARRRQETIRLHTMPRPDGETHRSPSPGPSRDGQSHYTKTHNRYTFEQGDKLIDRGPEQFDGIRPPHRELERQRQHRNFGPTSRNGGSGNGGGRGNRIGGGGGNGRRHWRNNRSSGGGRNYDDYRPDRDGPNDRNGEKRDDRRNNDRSGNRKRWGGRRDRRQHARSGRDEREGRLGGLNESV</sequence>
<feature type="compositionally biased region" description="Basic and acidic residues" evidence="1">
    <location>
        <begin position="502"/>
        <end position="512"/>
    </location>
</feature>
<dbReference type="SUPFAM" id="SSF68906">
    <property type="entry name" value="SAP domain"/>
    <property type="match status" value="1"/>
</dbReference>
<gene>
    <name evidence="3" type="ORF">SEPCBS57363_001153</name>
</gene>
<dbReference type="InterPro" id="IPR003034">
    <property type="entry name" value="SAP_dom"/>
</dbReference>
<dbReference type="InterPro" id="IPR035979">
    <property type="entry name" value="RBD_domain_sf"/>
</dbReference>
<feature type="region of interest" description="Disordered" evidence="1">
    <location>
        <begin position="83"/>
        <end position="182"/>
    </location>
</feature>
<feature type="compositionally biased region" description="Low complexity" evidence="1">
    <location>
        <begin position="83"/>
        <end position="94"/>
    </location>
</feature>
<evidence type="ECO:0000259" key="2">
    <source>
        <dbReference type="PROSITE" id="PS50800"/>
    </source>
</evidence>
<feature type="compositionally biased region" description="Basic and acidic residues" evidence="1">
    <location>
        <begin position="463"/>
        <end position="477"/>
    </location>
</feature>
<dbReference type="InterPro" id="IPR036361">
    <property type="entry name" value="SAP_dom_sf"/>
</dbReference>
<reference evidence="3 4" key="1">
    <citation type="submission" date="2024-01" db="EMBL/GenBank/DDBJ databases">
        <authorList>
            <person name="Allen C."/>
            <person name="Tagirdzhanova G."/>
        </authorList>
    </citation>
    <scope>NUCLEOTIDE SEQUENCE [LARGE SCALE GENOMIC DNA]</scope>
    <source>
        <strain evidence="3 4">CBS 573.63</strain>
    </source>
</reference>
<proteinExistence type="predicted"/>
<feature type="compositionally biased region" description="Basic and acidic residues" evidence="1">
    <location>
        <begin position="129"/>
        <end position="141"/>
    </location>
</feature>
<dbReference type="Gene3D" id="1.10.720.30">
    <property type="entry name" value="SAP domain"/>
    <property type="match status" value="1"/>
</dbReference>
<dbReference type="PANTHER" id="PTHR47031">
    <property type="entry name" value="SAP DNA-BINDING DOMAIN-CONTAINING PROTEIN"/>
    <property type="match status" value="1"/>
</dbReference>
<comment type="caution">
    <text evidence="3">The sequence shown here is derived from an EMBL/GenBank/DDBJ whole genome shotgun (WGS) entry which is preliminary data.</text>
</comment>
<feature type="compositionally biased region" description="Basic residues" evidence="1">
    <location>
        <begin position="604"/>
        <end position="619"/>
    </location>
</feature>
<dbReference type="PROSITE" id="PS50800">
    <property type="entry name" value="SAP"/>
    <property type="match status" value="1"/>
</dbReference>
<dbReference type="SMART" id="SM00513">
    <property type="entry name" value="SAP"/>
    <property type="match status" value="1"/>
</dbReference>
<accession>A0ABP0D8Z6</accession>
<feature type="compositionally biased region" description="Pro residues" evidence="1">
    <location>
        <begin position="406"/>
        <end position="418"/>
    </location>
</feature>
<feature type="region of interest" description="Disordered" evidence="1">
    <location>
        <begin position="399"/>
        <end position="425"/>
    </location>
</feature>
<dbReference type="PANTHER" id="PTHR47031:SF3">
    <property type="entry name" value="SAP DOMAIN-CONTAINING PROTEIN"/>
    <property type="match status" value="1"/>
</dbReference>
<keyword evidence="4" id="KW-1185">Reference proteome</keyword>
<feature type="compositionally biased region" description="Gly residues" evidence="1">
    <location>
        <begin position="540"/>
        <end position="558"/>
    </location>
</feature>
<dbReference type="SUPFAM" id="SSF54928">
    <property type="entry name" value="RNA-binding domain, RBD"/>
    <property type="match status" value="1"/>
</dbReference>
<feature type="domain" description="SAP" evidence="2">
    <location>
        <begin position="8"/>
        <end position="42"/>
    </location>
</feature>
<feature type="region of interest" description="Disordered" evidence="1">
    <location>
        <begin position="347"/>
        <end position="387"/>
    </location>
</feature>
<evidence type="ECO:0000313" key="3">
    <source>
        <dbReference type="EMBL" id="CAK7264592.1"/>
    </source>
</evidence>
<evidence type="ECO:0000256" key="1">
    <source>
        <dbReference type="SAM" id="MobiDB-lite"/>
    </source>
</evidence>
<organism evidence="3 4">
    <name type="scientific">Sporothrix epigloea</name>
    <dbReference type="NCBI Taxonomy" id="1892477"/>
    <lineage>
        <taxon>Eukaryota</taxon>
        <taxon>Fungi</taxon>
        <taxon>Dikarya</taxon>
        <taxon>Ascomycota</taxon>
        <taxon>Pezizomycotina</taxon>
        <taxon>Sordariomycetes</taxon>
        <taxon>Sordariomycetidae</taxon>
        <taxon>Ophiostomatales</taxon>
        <taxon>Ophiostomataceae</taxon>
        <taxon>Sporothrix</taxon>
    </lineage>
</organism>
<feature type="region of interest" description="Disordered" evidence="1">
    <location>
        <begin position="463"/>
        <end position="636"/>
    </location>
</feature>